<evidence type="ECO:0000313" key="2">
    <source>
        <dbReference type="EMBL" id="PSN82682.1"/>
    </source>
</evidence>
<gene>
    <name evidence="2" type="ORF">B9Q01_07340</name>
</gene>
<reference evidence="2 3" key="1">
    <citation type="submission" date="2017-04" db="EMBL/GenBank/DDBJ databases">
        <title>Novel microbial lineages endemic to geothermal iron-oxide mats fill important gaps in the evolutionary history of Archaea.</title>
        <authorList>
            <person name="Jay Z.J."/>
            <person name="Beam J.P."/>
            <person name="Dlakic M."/>
            <person name="Rusch D.B."/>
            <person name="Kozubal M.A."/>
            <person name="Inskeep W.P."/>
        </authorList>
    </citation>
    <scope>NUCLEOTIDE SEQUENCE [LARGE SCALE GENOMIC DNA]</scope>
    <source>
        <strain evidence="2">OSP_D</strain>
    </source>
</reference>
<keyword evidence="1" id="KW-1133">Transmembrane helix</keyword>
<evidence type="ECO:0000256" key="1">
    <source>
        <dbReference type="SAM" id="Phobius"/>
    </source>
</evidence>
<feature type="transmembrane region" description="Helical" evidence="1">
    <location>
        <begin position="31"/>
        <end position="51"/>
    </location>
</feature>
<name>A0A2R6A8A3_9ARCH</name>
<accession>A0A2R6A8A3</accession>
<dbReference type="AlphaFoldDB" id="A0A2R6A8A3"/>
<protein>
    <submittedName>
        <fullName evidence="2">Uncharacterized protein</fullName>
    </submittedName>
</protein>
<keyword evidence="1" id="KW-0812">Transmembrane</keyword>
<sequence length="101" mass="11269">MVAFSVLLSFVKHVCYILTHWLNMTIPLAPYGGVLSALSVVFDVAALVFVFEERKLLSKSVVSKESLSELPKVQPSEQLETLDAEILLDYLEKVVNSQETL</sequence>
<dbReference type="Proteomes" id="UP000240880">
    <property type="component" value="Unassembled WGS sequence"/>
</dbReference>
<comment type="caution">
    <text evidence="2">The sequence shown here is derived from an EMBL/GenBank/DDBJ whole genome shotgun (WGS) entry which is preliminary data.</text>
</comment>
<organism evidence="2 3">
    <name type="scientific">Candidatus Marsarchaeota G1 archaeon OSP_D</name>
    <dbReference type="NCBI Taxonomy" id="1978155"/>
    <lineage>
        <taxon>Archaea</taxon>
        <taxon>Candidatus Marsarchaeota</taxon>
        <taxon>Candidatus Marsarchaeota group 1</taxon>
    </lineage>
</organism>
<keyword evidence="1" id="KW-0472">Membrane</keyword>
<evidence type="ECO:0000313" key="3">
    <source>
        <dbReference type="Proteomes" id="UP000240880"/>
    </source>
</evidence>
<dbReference type="EMBL" id="NEXC01000058">
    <property type="protein sequence ID" value="PSN82682.1"/>
    <property type="molecule type" value="Genomic_DNA"/>
</dbReference>
<proteinExistence type="predicted"/>